<feature type="domain" description="AAA+ ATPase" evidence="4">
    <location>
        <begin position="100"/>
        <end position="235"/>
    </location>
</feature>
<comment type="caution">
    <text evidence="5">The sequence shown here is derived from an EMBL/GenBank/DDBJ whole genome shotgun (WGS) entry which is preliminary data.</text>
</comment>
<evidence type="ECO:0000256" key="3">
    <source>
        <dbReference type="ARBA" id="ARBA00022840"/>
    </source>
</evidence>
<evidence type="ECO:0000256" key="2">
    <source>
        <dbReference type="ARBA" id="ARBA00022741"/>
    </source>
</evidence>
<evidence type="ECO:0000313" key="5">
    <source>
        <dbReference type="EMBL" id="OAM91705.1"/>
    </source>
</evidence>
<evidence type="ECO:0000313" key="6">
    <source>
        <dbReference type="Proteomes" id="UP000078486"/>
    </source>
</evidence>
<accession>A0A178IQK5</accession>
<dbReference type="RefSeq" id="WP_068768588.1">
    <property type="nucleotide sequence ID" value="NZ_CP109796.1"/>
</dbReference>
<dbReference type="Pfam" id="PF01695">
    <property type="entry name" value="IstB_IS21"/>
    <property type="match status" value="1"/>
</dbReference>
<reference evidence="5 6" key="1">
    <citation type="submission" date="2016-01" db="EMBL/GenBank/DDBJ databases">
        <title>High potential of lignocellulose degradation of a new Verrucomicrobia species.</title>
        <authorList>
            <person name="Wang Y."/>
            <person name="Shi Y."/>
            <person name="Qiu Z."/>
            <person name="Liu S."/>
            <person name="Yang H."/>
        </authorList>
    </citation>
    <scope>NUCLEOTIDE SEQUENCE [LARGE SCALE GENOMIC DNA]</scope>
    <source>
        <strain evidence="5 6">TSB47</strain>
    </source>
</reference>
<dbReference type="InterPro" id="IPR002611">
    <property type="entry name" value="IstB_ATP-bd"/>
</dbReference>
<dbReference type="PANTHER" id="PTHR30050">
    <property type="entry name" value="CHROMOSOMAL REPLICATION INITIATOR PROTEIN DNAA"/>
    <property type="match status" value="1"/>
</dbReference>
<name>A0A178IQK5_9BACT</name>
<evidence type="ECO:0000259" key="4">
    <source>
        <dbReference type="SMART" id="SM00382"/>
    </source>
</evidence>
<dbReference type="InterPro" id="IPR027417">
    <property type="entry name" value="P-loop_NTPase"/>
</dbReference>
<dbReference type="AlphaFoldDB" id="A0A178IQK5"/>
<dbReference type="PANTHER" id="PTHR30050:SF4">
    <property type="entry name" value="ATP-BINDING PROTEIN RV3427C IN INSERTION SEQUENCE-RELATED"/>
    <property type="match status" value="1"/>
</dbReference>
<dbReference type="CDD" id="cd00009">
    <property type="entry name" value="AAA"/>
    <property type="match status" value="1"/>
</dbReference>
<dbReference type="SUPFAM" id="SSF52540">
    <property type="entry name" value="P-loop containing nucleoside triphosphate hydrolases"/>
    <property type="match status" value="1"/>
</dbReference>
<dbReference type="NCBIfam" id="NF038214">
    <property type="entry name" value="IS21_help_AAA"/>
    <property type="match status" value="1"/>
</dbReference>
<proteinExistence type="inferred from homology"/>
<dbReference type="InterPro" id="IPR047661">
    <property type="entry name" value="IstB"/>
</dbReference>
<keyword evidence="3" id="KW-0067">ATP-binding</keyword>
<sequence>MNLHEQQALPGLQALGLATAAEHLESVSQQAAAGNWSYRRFLGHLLEGERTARHHKTVTLNLQFARFPAIKRLAQFDCAQQPSLDPRLVEELATGRYLAEARNVVFLGPPGVGKTHLAIALGVSCAEQGHRVYFTSVTELARRLGKAMAENRLHREMNNYTRPKLLIIDEAGYLKLEPAHASLLFQVIAQRYQTGGSIILTSNKPFDQWAEVFAGDPVMASAVLDRLLHKATVITLKGDSYRMLERKKAGGAPPLARVC</sequence>
<protein>
    <recommendedName>
        <fullName evidence="4">AAA+ ATPase domain-containing protein</fullName>
    </recommendedName>
</protein>
<dbReference type="SMART" id="SM00382">
    <property type="entry name" value="AAA"/>
    <property type="match status" value="1"/>
</dbReference>
<gene>
    <name evidence="5" type="ORF">AW736_01890</name>
</gene>
<dbReference type="STRING" id="1184151.AW736_01890"/>
<dbReference type="GO" id="GO:0006260">
    <property type="term" value="P:DNA replication"/>
    <property type="evidence" value="ECO:0007669"/>
    <property type="project" value="TreeGrafter"/>
</dbReference>
<keyword evidence="6" id="KW-1185">Reference proteome</keyword>
<comment type="similarity">
    <text evidence="1">Belongs to the IS21/IS1162 putative ATP-binding protein family.</text>
</comment>
<dbReference type="InterPro" id="IPR028350">
    <property type="entry name" value="DNAC/IstB-like"/>
</dbReference>
<evidence type="ECO:0000256" key="1">
    <source>
        <dbReference type="ARBA" id="ARBA00008059"/>
    </source>
</evidence>
<dbReference type="EMBL" id="LRRQ01000016">
    <property type="protein sequence ID" value="OAM91705.1"/>
    <property type="molecule type" value="Genomic_DNA"/>
</dbReference>
<dbReference type="Proteomes" id="UP000078486">
    <property type="component" value="Unassembled WGS sequence"/>
</dbReference>
<keyword evidence="2" id="KW-0547">Nucleotide-binding</keyword>
<dbReference type="PIRSF" id="PIRSF003073">
    <property type="entry name" value="DNAC_TnpB_IstB"/>
    <property type="match status" value="1"/>
</dbReference>
<dbReference type="GO" id="GO:0005524">
    <property type="term" value="F:ATP binding"/>
    <property type="evidence" value="ECO:0007669"/>
    <property type="project" value="UniProtKB-KW"/>
</dbReference>
<dbReference type="InterPro" id="IPR003593">
    <property type="entry name" value="AAA+_ATPase"/>
</dbReference>
<organism evidence="5 6">
    <name type="scientific">Termitidicoccus mucosus</name>
    <dbReference type="NCBI Taxonomy" id="1184151"/>
    <lineage>
        <taxon>Bacteria</taxon>
        <taxon>Pseudomonadati</taxon>
        <taxon>Verrucomicrobiota</taxon>
        <taxon>Opitutia</taxon>
        <taxon>Opitutales</taxon>
        <taxon>Opitutaceae</taxon>
        <taxon>Termitidicoccus</taxon>
    </lineage>
</organism>
<dbReference type="OrthoDB" id="9803599at2"/>
<dbReference type="Gene3D" id="3.40.50.300">
    <property type="entry name" value="P-loop containing nucleotide triphosphate hydrolases"/>
    <property type="match status" value="1"/>
</dbReference>